<comment type="caution">
    <text evidence="1">The sequence shown here is derived from an EMBL/GenBank/DDBJ whole genome shotgun (WGS) entry which is preliminary data.</text>
</comment>
<proteinExistence type="predicted"/>
<dbReference type="EMBL" id="LOBP01000215">
    <property type="protein sequence ID" value="KYN79436.1"/>
    <property type="molecule type" value="Genomic_DNA"/>
</dbReference>
<name>A0ABR5VW48_9VIBR</name>
<sequence>MLNYTCKLCTFESTVDVQETVPFQIEHGVCEFCMDDVHLSLKANHQFSKVELHLRINLRKLRCNLQRVTCYDKEVSSVLDVVQSEVNAIEHELGELMSDYPSIAEVLSEYRSLLCVYK</sequence>
<reference evidence="1 2" key="1">
    <citation type="submission" date="2015-12" db="EMBL/GenBank/DDBJ databases">
        <authorList>
            <person name="Tarr C.L."/>
            <person name="Gladney L.M."/>
        </authorList>
    </citation>
    <scope>NUCLEOTIDE SEQUENCE [LARGE SCALE GENOMIC DNA]</scope>
    <source>
        <strain evidence="1 2">1048-83</strain>
    </source>
</reference>
<protein>
    <submittedName>
        <fullName evidence="1">Uncharacterized protein</fullName>
    </submittedName>
</protein>
<evidence type="ECO:0000313" key="1">
    <source>
        <dbReference type="EMBL" id="KYN79436.1"/>
    </source>
</evidence>
<gene>
    <name evidence="1" type="ORF">ATY35_20455</name>
</gene>
<accession>A0ABR5VW48</accession>
<dbReference type="Proteomes" id="UP000075609">
    <property type="component" value="Unassembled WGS sequence"/>
</dbReference>
<dbReference type="RefSeq" id="WP_061900979.1">
    <property type="nucleotide sequence ID" value="NZ_CAXYEW010000087.1"/>
</dbReference>
<keyword evidence="2" id="KW-1185">Reference proteome</keyword>
<organism evidence="1 2">
    <name type="scientific">Vibrio cidicii</name>
    <dbReference type="NCBI Taxonomy" id="1763883"/>
    <lineage>
        <taxon>Bacteria</taxon>
        <taxon>Pseudomonadati</taxon>
        <taxon>Pseudomonadota</taxon>
        <taxon>Gammaproteobacteria</taxon>
        <taxon>Vibrionales</taxon>
        <taxon>Vibrionaceae</taxon>
        <taxon>Vibrio</taxon>
    </lineage>
</organism>
<evidence type="ECO:0000313" key="2">
    <source>
        <dbReference type="Proteomes" id="UP000075609"/>
    </source>
</evidence>